<feature type="transmembrane region" description="Helical" evidence="7">
    <location>
        <begin position="231"/>
        <end position="251"/>
    </location>
</feature>
<dbReference type="InterPro" id="IPR042193">
    <property type="entry name" value="FHIPEP_3"/>
</dbReference>
<keyword evidence="8" id="KW-0969">Cilium</keyword>
<comment type="similarity">
    <text evidence="2 7">Belongs to the FHIPEP (flagella/HR/invasion proteins export pore) family.</text>
</comment>
<evidence type="ECO:0000256" key="7">
    <source>
        <dbReference type="RuleBase" id="RU364093"/>
    </source>
</evidence>
<dbReference type="Gene3D" id="3.40.50.12790">
    <property type="entry name" value="FHIPEP family, domain 4"/>
    <property type="match status" value="1"/>
</dbReference>
<organism evidence="8 9">
    <name type="scientific">Brevibacillus parabrevis</name>
    <dbReference type="NCBI Taxonomy" id="54914"/>
    <lineage>
        <taxon>Bacteria</taxon>
        <taxon>Bacillati</taxon>
        <taxon>Bacillota</taxon>
        <taxon>Bacilli</taxon>
        <taxon>Bacillales</taxon>
        <taxon>Paenibacillaceae</taxon>
        <taxon>Brevibacillus</taxon>
    </lineage>
</organism>
<keyword evidence="3 7" id="KW-1003">Cell membrane</keyword>
<dbReference type="RefSeq" id="WP_122965208.1">
    <property type="nucleotide sequence ID" value="NZ_BJMH01000002.1"/>
</dbReference>
<evidence type="ECO:0000256" key="5">
    <source>
        <dbReference type="ARBA" id="ARBA00022989"/>
    </source>
</evidence>
<dbReference type="PANTHER" id="PTHR30161:SF1">
    <property type="entry name" value="FLAGELLAR BIOSYNTHESIS PROTEIN FLHA-RELATED"/>
    <property type="match status" value="1"/>
</dbReference>
<feature type="transmembrane region" description="Helical" evidence="7">
    <location>
        <begin position="32"/>
        <end position="50"/>
    </location>
</feature>
<proteinExistence type="inferred from homology"/>
<dbReference type="GO" id="GO:0044780">
    <property type="term" value="P:bacterial-type flagellum assembly"/>
    <property type="evidence" value="ECO:0007669"/>
    <property type="project" value="InterPro"/>
</dbReference>
<dbReference type="InterPro" id="IPR001712">
    <property type="entry name" value="T3SS_FHIPEP"/>
</dbReference>
<evidence type="ECO:0000256" key="2">
    <source>
        <dbReference type="ARBA" id="ARBA00008835"/>
    </source>
</evidence>
<accession>A0A4Y3P956</accession>
<feature type="transmembrane region" description="Helical" evidence="7">
    <location>
        <begin position="190"/>
        <end position="211"/>
    </location>
</feature>
<dbReference type="NCBIfam" id="TIGR01398">
    <property type="entry name" value="FlhA"/>
    <property type="match status" value="1"/>
</dbReference>
<dbReference type="PANTHER" id="PTHR30161">
    <property type="entry name" value="FLAGELLAR EXPORT PROTEIN, MEMBRANE FLHA SUBUNIT-RELATED"/>
    <property type="match status" value="1"/>
</dbReference>
<keyword evidence="8" id="KW-0966">Cell projection</keyword>
<evidence type="ECO:0000256" key="6">
    <source>
        <dbReference type="ARBA" id="ARBA00023136"/>
    </source>
</evidence>
<sequence>MGFRIKEVGTILFVISIVVMMVIPLPSGLLDLLLILNISLALTILLVSMYTKETLEFSIFPTVLLITTLFRLALNVSTTRNILSHGEGGQVIETFGSFVVGGNQVVGFVVFLILIIIQFIVITKGSERVAEVAARFTLDAMPGKQMSIDADLNAGMITEAEARVRRKKIENEADFYGAMDGASKFVKGDAIAGIIIFIVNIIGGFIIGMLVHGFSFQESASRFTTMSVGDALVSQIPALLISTAAGIIVTRSTSGEGLGEDIARQMFSFPRLLYIVGGCMLLLGLFTPIGLLPVLPVSGIMGFAAWRMDKKQKIEIQESADKVEEQQIEEVRSPESVVNLLQVDPIEFEFGYGLIPLADVKQGGDLLDRVIMIRRQIALEMGIVVPVIRIRDNIQLRPNEYMIKIKGNQVAKGEILLDHYLAMSPGIEDDSIVGIETVEPAFGLPALWVTEENKEIAELSGYTVVDPPSVVATHLTEIVKRHAHELLGRQETRALIDNVREVAPVLVDELIPGLLSIGDVQKVLQKLLREKVSVRNLQVILEALADHALFTKDPDVLTEYVRQAMSRQITLQFTEPGQPLRVVTAGAGLEKAISERVEQSEQGSYLAMDPDTSQRIFQGMSAEVSKMINSGQQPILLCSPAIRMYLRQLVDRMMPDVPVLSYSELEPHVEVQSVGMVNIS</sequence>
<comment type="function">
    <text evidence="7">Required for formation of the rod structure of the flagellar apparatus. Together with FliI and FliH, may constitute the export apparatus of flagellin.</text>
</comment>
<dbReference type="InterPro" id="IPR006301">
    <property type="entry name" value="FlhA"/>
</dbReference>
<comment type="subcellular location">
    <subcellularLocation>
        <location evidence="1 7">Cell membrane</location>
        <topology evidence="1 7">Multi-pass membrane protein</topology>
    </subcellularLocation>
</comment>
<keyword evidence="7" id="KW-1006">Bacterial flagellum protein export</keyword>
<dbReference type="PRINTS" id="PR00949">
    <property type="entry name" value="TYPE3IMAPROT"/>
</dbReference>
<comment type="caution">
    <text evidence="8">The sequence shown here is derived from an EMBL/GenBank/DDBJ whole genome shotgun (WGS) entry which is preliminary data.</text>
</comment>
<dbReference type="GO" id="GO:0009306">
    <property type="term" value="P:protein secretion"/>
    <property type="evidence" value="ECO:0007669"/>
    <property type="project" value="InterPro"/>
</dbReference>
<keyword evidence="7" id="KW-1005">Bacterial flagellum biogenesis</keyword>
<dbReference type="GeneID" id="87612792"/>
<keyword evidence="6 7" id="KW-0472">Membrane</keyword>
<dbReference type="Pfam" id="PF00771">
    <property type="entry name" value="FHIPEP"/>
    <property type="match status" value="1"/>
</dbReference>
<name>A0A4Y3P956_BREPA</name>
<dbReference type="InterPro" id="IPR042196">
    <property type="entry name" value="FHIPEP_4"/>
</dbReference>
<evidence type="ECO:0000313" key="8">
    <source>
        <dbReference type="EMBL" id="GEB30932.1"/>
    </source>
</evidence>
<dbReference type="Gene3D" id="3.40.30.60">
    <property type="entry name" value="FHIPEP family, domain 1"/>
    <property type="match status" value="1"/>
</dbReference>
<protein>
    <recommendedName>
        <fullName evidence="7">Flagellar biosynthesis protein FlhA</fullName>
    </recommendedName>
</protein>
<evidence type="ECO:0000313" key="9">
    <source>
        <dbReference type="Proteomes" id="UP000316882"/>
    </source>
</evidence>
<dbReference type="PROSITE" id="PS00994">
    <property type="entry name" value="FHIPEP"/>
    <property type="match status" value="1"/>
</dbReference>
<feature type="transmembrane region" description="Helical" evidence="7">
    <location>
        <begin position="105"/>
        <end position="122"/>
    </location>
</feature>
<gene>
    <name evidence="7 8" type="primary">flhA</name>
    <name evidence="8" type="ORF">BPA01_05120</name>
</gene>
<dbReference type="PIRSF" id="PIRSF005419">
    <property type="entry name" value="FlhA"/>
    <property type="match status" value="1"/>
</dbReference>
<dbReference type="InterPro" id="IPR025505">
    <property type="entry name" value="FHIPEP_CS"/>
</dbReference>
<dbReference type="GO" id="GO:0005886">
    <property type="term" value="C:plasma membrane"/>
    <property type="evidence" value="ECO:0007669"/>
    <property type="project" value="UniProtKB-SubCell"/>
</dbReference>
<keyword evidence="7" id="KW-0653">Protein transport</keyword>
<dbReference type="Proteomes" id="UP000316882">
    <property type="component" value="Unassembled WGS sequence"/>
</dbReference>
<evidence type="ECO:0000256" key="3">
    <source>
        <dbReference type="ARBA" id="ARBA00022475"/>
    </source>
</evidence>
<dbReference type="AlphaFoldDB" id="A0A4Y3P956"/>
<keyword evidence="9" id="KW-1185">Reference proteome</keyword>
<evidence type="ECO:0000256" key="4">
    <source>
        <dbReference type="ARBA" id="ARBA00022692"/>
    </source>
</evidence>
<dbReference type="EMBL" id="BJMH01000002">
    <property type="protein sequence ID" value="GEB30932.1"/>
    <property type="molecule type" value="Genomic_DNA"/>
</dbReference>
<dbReference type="Gene3D" id="1.10.8.540">
    <property type="entry name" value="FHIPEP family, domain 3"/>
    <property type="match status" value="1"/>
</dbReference>
<keyword evidence="8" id="KW-0282">Flagellum</keyword>
<dbReference type="STRING" id="54914.AV540_08610"/>
<dbReference type="InterPro" id="IPR042194">
    <property type="entry name" value="FHIPEP_1"/>
</dbReference>
<evidence type="ECO:0000256" key="1">
    <source>
        <dbReference type="ARBA" id="ARBA00004651"/>
    </source>
</evidence>
<keyword evidence="4 7" id="KW-0812">Transmembrane</keyword>
<feature type="transmembrane region" description="Helical" evidence="7">
    <location>
        <begin position="57"/>
        <end position="74"/>
    </location>
</feature>
<keyword evidence="5 7" id="KW-1133">Transmembrane helix</keyword>
<feature type="transmembrane region" description="Helical" evidence="7">
    <location>
        <begin position="7"/>
        <end position="26"/>
    </location>
</feature>
<keyword evidence="7" id="KW-0813">Transport</keyword>
<reference evidence="8 9" key="1">
    <citation type="submission" date="2019-06" db="EMBL/GenBank/DDBJ databases">
        <title>Whole genome shotgun sequence of Brevibacillus parabrevis NBRC 12334.</title>
        <authorList>
            <person name="Hosoyama A."/>
            <person name="Uohara A."/>
            <person name="Ohji S."/>
            <person name="Ichikawa N."/>
        </authorList>
    </citation>
    <scope>NUCLEOTIDE SEQUENCE [LARGE SCALE GENOMIC DNA]</scope>
    <source>
        <strain evidence="8 9">NBRC 12334</strain>
    </source>
</reference>
<feature type="transmembrane region" description="Helical" evidence="7">
    <location>
        <begin position="272"/>
        <end position="295"/>
    </location>
</feature>